<dbReference type="GO" id="GO:0003677">
    <property type="term" value="F:DNA binding"/>
    <property type="evidence" value="ECO:0007669"/>
    <property type="project" value="InterPro"/>
</dbReference>
<dbReference type="CDD" id="cd04770">
    <property type="entry name" value="HTH_HMRTR"/>
    <property type="match status" value="1"/>
</dbReference>
<dbReference type="KEGG" id="mshj:MSHI_15270"/>
<dbReference type="InterPro" id="IPR009061">
    <property type="entry name" value="DNA-bd_dom_put_sf"/>
</dbReference>
<dbReference type="PRINTS" id="PR00040">
    <property type="entry name" value="HTHMERR"/>
</dbReference>
<keyword evidence="2" id="KW-1185">Reference proteome</keyword>
<dbReference type="InterPro" id="IPR047057">
    <property type="entry name" value="MerR_fam"/>
</dbReference>
<organism evidence="1 2">
    <name type="scientific">Mycobacterium shinjukuense</name>
    <dbReference type="NCBI Taxonomy" id="398694"/>
    <lineage>
        <taxon>Bacteria</taxon>
        <taxon>Bacillati</taxon>
        <taxon>Actinomycetota</taxon>
        <taxon>Actinomycetes</taxon>
        <taxon>Mycobacteriales</taxon>
        <taxon>Mycobacteriaceae</taxon>
        <taxon>Mycobacterium</taxon>
    </lineage>
</organism>
<dbReference type="SMART" id="SM00422">
    <property type="entry name" value="HTH_MERR"/>
    <property type="match status" value="1"/>
</dbReference>
<sequence length="166" mass="17751">MSDGHLSIGELAASTGVSRKALRVYEERGLIDPPARSANGYRHYDPAVAVRVVFIRRARALGLRLNEIRQVLAVHSAGAEPCAAVIAALTQRITEIDRVTAELASLRADLVESIDHARRARKTTDATVCPIIETAKTSGVRSTTAPSDSGYSAGWLTCDRDPASSV</sequence>
<accession>A0A7I7MMX0</accession>
<gene>
    <name evidence="1" type="ORF">MSHI_15270</name>
</gene>
<evidence type="ECO:0000313" key="1">
    <source>
        <dbReference type="EMBL" id="BBX73621.1"/>
    </source>
</evidence>
<dbReference type="PANTHER" id="PTHR30204">
    <property type="entry name" value="REDOX-CYCLING DRUG-SENSING TRANSCRIPTIONAL ACTIVATOR SOXR"/>
    <property type="match status" value="1"/>
</dbReference>
<dbReference type="RefSeq" id="WP_158084742.1">
    <property type="nucleotide sequence ID" value="NZ_JACKTO010000059.1"/>
</dbReference>
<dbReference type="EMBL" id="AP022575">
    <property type="protein sequence ID" value="BBX73621.1"/>
    <property type="molecule type" value="Genomic_DNA"/>
</dbReference>
<dbReference type="OrthoDB" id="9802039at2"/>
<evidence type="ECO:0000313" key="2">
    <source>
        <dbReference type="Proteomes" id="UP000467236"/>
    </source>
</evidence>
<proteinExistence type="predicted"/>
<dbReference type="GO" id="GO:0003700">
    <property type="term" value="F:DNA-binding transcription factor activity"/>
    <property type="evidence" value="ECO:0007669"/>
    <property type="project" value="InterPro"/>
</dbReference>
<dbReference type="PANTHER" id="PTHR30204:SF94">
    <property type="entry name" value="HEAVY METAL-DEPENDENT TRANSCRIPTIONAL REGULATOR HI_0293-RELATED"/>
    <property type="match status" value="1"/>
</dbReference>
<name>A0A7I7MMX0_9MYCO</name>
<reference evidence="1 2" key="1">
    <citation type="journal article" date="2019" name="Emerg. Microbes Infect.">
        <title>Comprehensive subspecies identification of 175 nontuberculous mycobacteria species based on 7547 genomic profiles.</title>
        <authorList>
            <person name="Matsumoto Y."/>
            <person name="Kinjo T."/>
            <person name="Motooka D."/>
            <person name="Nabeya D."/>
            <person name="Jung N."/>
            <person name="Uechi K."/>
            <person name="Horii T."/>
            <person name="Iida T."/>
            <person name="Fujita J."/>
            <person name="Nakamura S."/>
        </authorList>
    </citation>
    <scope>NUCLEOTIDE SEQUENCE [LARGE SCALE GENOMIC DNA]</scope>
    <source>
        <strain evidence="1 2">JCM 14233</strain>
    </source>
</reference>
<dbReference type="Proteomes" id="UP000467236">
    <property type="component" value="Chromosome"/>
</dbReference>
<protein>
    <submittedName>
        <fullName evidence="1">Heavy metal-responsive transcriptional regulator</fullName>
    </submittedName>
</protein>
<dbReference type="Pfam" id="PF13411">
    <property type="entry name" value="MerR_1"/>
    <property type="match status" value="1"/>
</dbReference>
<dbReference type="PROSITE" id="PS50937">
    <property type="entry name" value="HTH_MERR_2"/>
    <property type="match status" value="1"/>
</dbReference>
<dbReference type="PROSITE" id="PS00552">
    <property type="entry name" value="HTH_MERR_1"/>
    <property type="match status" value="1"/>
</dbReference>
<dbReference type="Gene3D" id="1.10.1660.10">
    <property type="match status" value="1"/>
</dbReference>
<dbReference type="InterPro" id="IPR000551">
    <property type="entry name" value="MerR-type_HTH_dom"/>
</dbReference>
<dbReference type="AlphaFoldDB" id="A0A7I7MMX0"/>
<dbReference type="SUPFAM" id="SSF46955">
    <property type="entry name" value="Putative DNA-binding domain"/>
    <property type="match status" value="1"/>
</dbReference>